<reference evidence="1" key="1">
    <citation type="submission" date="2023-05" db="EMBL/GenBank/DDBJ databases">
        <title>Nepenthes gracilis genome sequencing.</title>
        <authorList>
            <person name="Fukushima K."/>
        </authorList>
    </citation>
    <scope>NUCLEOTIDE SEQUENCE</scope>
    <source>
        <strain evidence="1">SING2019-196</strain>
    </source>
</reference>
<proteinExistence type="predicted"/>
<keyword evidence="2" id="KW-1185">Reference proteome</keyword>
<name>A0AAD3XSP6_NEPGR</name>
<dbReference type="AlphaFoldDB" id="A0AAD3XSP6"/>
<sequence>MECSRVTVKHPRGGHERKMDLKLMEDLFTKGAHQRSMILRAITFFIKWAQKSTARCESNNSWKRELFGMIPLFLLDFQFGGHEGLLVAGAREKKQELVLGIIDFMGRTSRDVGKGIGHFRWSNECFTSHHLPKTVQEMIPESHDSLLSYDAQSVVAVNISVLFPL</sequence>
<dbReference type="EMBL" id="BSYO01000015">
    <property type="protein sequence ID" value="GMH15179.1"/>
    <property type="molecule type" value="Genomic_DNA"/>
</dbReference>
<gene>
    <name evidence="1" type="ORF">Nepgr_017020</name>
</gene>
<protein>
    <submittedName>
        <fullName evidence="1">Uncharacterized protein</fullName>
    </submittedName>
</protein>
<evidence type="ECO:0000313" key="2">
    <source>
        <dbReference type="Proteomes" id="UP001279734"/>
    </source>
</evidence>
<comment type="caution">
    <text evidence="1">The sequence shown here is derived from an EMBL/GenBank/DDBJ whole genome shotgun (WGS) entry which is preliminary data.</text>
</comment>
<accession>A0AAD3XSP6</accession>
<organism evidence="1 2">
    <name type="scientific">Nepenthes gracilis</name>
    <name type="common">Slender pitcher plant</name>
    <dbReference type="NCBI Taxonomy" id="150966"/>
    <lineage>
        <taxon>Eukaryota</taxon>
        <taxon>Viridiplantae</taxon>
        <taxon>Streptophyta</taxon>
        <taxon>Embryophyta</taxon>
        <taxon>Tracheophyta</taxon>
        <taxon>Spermatophyta</taxon>
        <taxon>Magnoliopsida</taxon>
        <taxon>eudicotyledons</taxon>
        <taxon>Gunneridae</taxon>
        <taxon>Pentapetalae</taxon>
        <taxon>Caryophyllales</taxon>
        <taxon>Nepenthaceae</taxon>
        <taxon>Nepenthes</taxon>
    </lineage>
</organism>
<dbReference type="Proteomes" id="UP001279734">
    <property type="component" value="Unassembled WGS sequence"/>
</dbReference>
<evidence type="ECO:0000313" key="1">
    <source>
        <dbReference type="EMBL" id="GMH15179.1"/>
    </source>
</evidence>